<organism evidence="7 8">
    <name type="scientific">Acaryochloris thomasi RCC1774</name>
    <dbReference type="NCBI Taxonomy" id="1764569"/>
    <lineage>
        <taxon>Bacteria</taxon>
        <taxon>Bacillati</taxon>
        <taxon>Cyanobacteriota</taxon>
        <taxon>Cyanophyceae</taxon>
        <taxon>Acaryochloridales</taxon>
        <taxon>Acaryochloridaceae</taxon>
        <taxon>Acaryochloris</taxon>
        <taxon>Acaryochloris thomasi</taxon>
    </lineage>
</organism>
<feature type="transmembrane region" description="Helical" evidence="5">
    <location>
        <begin position="43"/>
        <end position="67"/>
    </location>
</feature>
<dbReference type="InterPro" id="IPR006073">
    <property type="entry name" value="GTP-bd"/>
</dbReference>
<reference evidence="7 8" key="1">
    <citation type="journal article" date="2018" name="Sci. Rep.">
        <title>A novel species of the marine cyanobacterium Acaryochloris with a unique pigment content and lifestyle.</title>
        <authorList>
            <person name="Partensky F."/>
            <person name="Six C."/>
            <person name="Ratin M."/>
            <person name="Garczarek L."/>
            <person name="Vaulot D."/>
            <person name="Probert I."/>
            <person name="Calteau A."/>
            <person name="Gourvil P."/>
            <person name="Marie D."/>
            <person name="Grebert T."/>
            <person name="Bouchier C."/>
            <person name="Le Panse S."/>
            <person name="Gachenot M."/>
            <person name="Rodriguez F."/>
            <person name="Garrido J.L."/>
        </authorList>
    </citation>
    <scope>NUCLEOTIDE SEQUENCE [LARGE SCALE GENOMIC DNA]</scope>
    <source>
        <strain evidence="7 8">RCC1774</strain>
    </source>
</reference>
<dbReference type="InterPro" id="IPR027417">
    <property type="entry name" value="P-loop_NTPase"/>
</dbReference>
<dbReference type="EMBL" id="PQWO01000003">
    <property type="protein sequence ID" value="PZD74117.1"/>
    <property type="molecule type" value="Genomic_DNA"/>
</dbReference>
<dbReference type="GO" id="GO:0005525">
    <property type="term" value="F:GTP binding"/>
    <property type="evidence" value="ECO:0007669"/>
    <property type="project" value="InterPro"/>
</dbReference>
<evidence type="ECO:0000256" key="5">
    <source>
        <dbReference type="SAM" id="Phobius"/>
    </source>
</evidence>
<feature type="transmembrane region" description="Helical" evidence="5">
    <location>
        <begin position="350"/>
        <end position="371"/>
    </location>
</feature>
<dbReference type="AlphaFoldDB" id="A0A2W1K1X1"/>
<evidence type="ECO:0000313" key="7">
    <source>
        <dbReference type="EMBL" id="PZD74117.1"/>
    </source>
</evidence>
<dbReference type="CDD" id="cd00880">
    <property type="entry name" value="Era_like"/>
    <property type="match status" value="1"/>
</dbReference>
<dbReference type="SUPFAM" id="SSF52540">
    <property type="entry name" value="P-loop containing nucleoside triphosphate hydrolases"/>
    <property type="match status" value="1"/>
</dbReference>
<dbReference type="Pfam" id="PF01926">
    <property type="entry name" value="MMR_HSR1"/>
    <property type="match status" value="1"/>
</dbReference>
<keyword evidence="8" id="KW-1185">Reference proteome</keyword>
<dbReference type="Gene3D" id="3.40.50.300">
    <property type="entry name" value="P-loop containing nucleotide triphosphate hydrolases"/>
    <property type="match status" value="1"/>
</dbReference>
<dbReference type="RefSeq" id="WP_110985336.1">
    <property type="nucleotide sequence ID" value="NZ_CAWNWM010000003.1"/>
</dbReference>
<name>A0A2W1K1X1_9CYAN</name>
<dbReference type="InterPro" id="IPR021147">
    <property type="entry name" value="DUF697"/>
</dbReference>
<evidence type="ECO:0000256" key="3">
    <source>
        <dbReference type="ARBA" id="ARBA00022989"/>
    </source>
</evidence>
<proteinExistence type="predicted"/>
<dbReference type="GO" id="GO:0030488">
    <property type="term" value="P:tRNA methylation"/>
    <property type="evidence" value="ECO:0007669"/>
    <property type="project" value="TreeGrafter"/>
</dbReference>
<gene>
    <name evidence="7" type="primary">der_2</name>
    <name evidence="7" type="ORF">C1752_01376</name>
</gene>
<feature type="domain" description="G" evidence="6">
    <location>
        <begin position="131"/>
        <end position="244"/>
    </location>
</feature>
<comment type="subcellular location">
    <subcellularLocation>
        <location evidence="1">Membrane</location>
        <topology evidence="1">Multi-pass membrane protein</topology>
    </subcellularLocation>
</comment>
<dbReference type="PANTHER" id="PTHR42714">
    <property type="entry name" value="TRNA MODIFICATION GTPASE GTPBP3"/>
    <property type="match status" value="1"/>
</dbReference>
<evidence type="ECO:0000259" key="6">
    <source>
        <dbReference type="Pfam" id="PF01926"/>
    </source>
</evidence>
<dbReference type="GO" id="GO:0002098">
    <property type="term" value="P:tRNA wobble uridine modification"/>
    <property type="evidence" value="ECO:0007669"/>
    <property type="project" value="TreeGrafter"/>
</dbReference>
<comment type="caution">
    <text evidence="7">The sequence shown here is derived from an EMBL/GenBank/DDBJ whole genome shotgun (WGS) entry which is preliminary data.</text>
</comment>
<dbReference type="PANTHER" id="PTHR42714:SF2">
    <property type="entry name" value="TRNA MODIFICATION GTPASE GTPBP3, MITOCHONDRIAL"/>
    <property type="match status" value="1"/>
</dbReference>
<evidence type="ECO:0000313" key="8">
    <source>
        <dbReference type="Proteomes" id="UP000248857"/>
    </source>
</evidence>
<evidence type="ECO:0000256" key="4">
    <source>
        <dbReference type="ARBA" id="ARBA00023136"/>
    </source>
</evidence>
<dbReference type="Proteomes" id="UP000248857">
    <property type="component" value="Unassembled WGS sequence"/>
</dbReference>
<keyword evidence="3 5" id="KW-1133">Transmembrane helix</keyword>
<dbReference type="Pfam" id="PF05128">
    <property type="entry name" value="DUF697"/>
    <property type="match status" value="1"/>
</dbReference>
<dbReference type="GO" id="GO:0016020">
    <property type="term" value="C:membrane"/>
    <property type="evidence" value="ECO:0007669"/>
    <property type="project" value="UniProtKB-SubCell"/>
</dbReference>
<sequence length="523" mass="57942">MRLPRLPLLILGIAVILGLMVWLVSSLLWLYRSVFYTSPFLANLLLLLLIGLFLALIGALAYYVWVFSRKKEPRQQRQPPQVPAQKSAAAVENLRAIRQQIQQIEDQVAREVLLSQTRNIAQDLSRRQLKLVVFGVGSAGKTSLVNALMGRIAGQVGPTIGTTEVGETYSCYLPRLDRELLITDTPGLLEPGIMGTAREQAARKLATEADLLLFVVDGDLTQSEYQPLSSLEEMGKRLLLVFNKTDRYSAADQETVLKVLCDRTRLSPEDIVAISAAPQPLQLANGEGLEPEPDLCSLLQRLGTILHEEGDDLLADNILLQSQRLSTEARDLIAQERQGRAEKVVERFQWIGAGVIWATPIVIDLLAAAAVNAQMVIEIAKVYGCELSKEEGKELARSLAKTLGGLGIVKGVLSVVTRALEFSVAGYVLGKTVQSISTAYLTRIAGNSFIEYFRNDQDWGDGGMAEVVQQQFQLNRRDQFVKKFIQDAITQLPKSFGRALQPWSEQPLEIETAELISEEEYEK</sequence>
<dbReference type="OrthoDB" id="467934at2"/>
<feature type="transmembrane region" description="Helical" evidence="5">
    <location>
        <begin position="7"/>
        <end position="31"/>
    </location>
</feature>
<evidence type="ECO:0000256" key="1">
    <source>
        <dbReference type="ARBA" id="ARBA00004141"/>
    </source>
</evidence>
<keyword evidence="2 5" id="KW-0812">Transmembrane</keyword>
<keyword evidence="4 5" id="KW-0472">Membrane</keyword>
<protein>
    <submittedName>
        <fullName evidence="7">GTPase Der</fullName>
    </submittedName>
</protein>
<evidence type="ECO:0000256" key="2">
    <source>
        <dbReference type="ARBA" id="ARBA00022692"/>
    </source>
</evidence>
<dbReference type="GO" id="GO:0005829">
    <property type="term" value="C:cytosol"/>
    <property type="evidence" value="ECO:0007669"/>
    <property type="project" value="TreeGrafter"/>
</dbReference>
<accession>A0A2W1K1X1</accession>